<reference evidence="2" key="2">
    <citation type="submission" date="2025-08" db="UniProtKB">
        <authorList>
            <consortium name="Ensembl"/>
        </authorList>
    </citation>
    <scope>IDENTIFICATION</scope>
</reference>
<keyword evidence="1" id="KW-0812">Transmembrane</keyword>
<dbReference type="InParanoid" id="A0A672UK60"/>
<organism evidence="2 3">
    <name type="scientific">Strigops habroptila</name>
    <name type="common">Kakapo</name>
    <dbReference type="NCBI Taxonomy" id="2489341"/>
    <lineage>
        <taxon>Eukaryota</taxon>
        <taxon>Metazoa</taxon>
        <taxon>Chordata</taxon>
        <taxon>Craniata</taxon>
        <taxon>Vertebrata</taxon>
        <taxon>Euteleostomi</taxon>
        <taxon>Archelosauria</taxon>
        <taxon>Archosauria</taxon>
        <taxon>Dinosauria</taxon>
        <taxon>Saurischia</taxon>
        <taxon>Theropoda</taxon>
        <taxon>Coelurosauria</taxon>
        <taxon>Aves</taxon>
        <taxon>Neognathae</taxon>
        <taxon>Neoaves</taxon>
        <taxon>Telluraves</taxon>
        <taxon>Australaves</taxon>
        <taxon>Psittaciformes</taxon>
        <taxon>Psittacidae</taxon>
        <taxon>Strigops</taxon>
    </lineage>
</organism>
<reference evidence="2 3" key="1">
    <citation type="submission" date="2019-11" db="EMBL/GenBank/DDBJ databases">
        <title>Strigops habroptila (kakapo) genome, bStrHab1, primary haplotype, v2.</title>
        <authorList>
            <person name="Jarvis E.D."/>
            <person name="Howard J."/>
            <person name="Rhie A."/>
            <person name="Phillippy A."/>
            <person name="Korlach J."/>
            <person name="Digby A."/>
            <person name="Iorns D."/>
            <person name="Eason D."/>
            <person name="Robertson B."/>
            <person name="Raemaekers T."/>
            <person name="Howe K."/>
            <person name="Lewin H."/>
            <person name="Damas J."/>
            <person name="Hastie A."/>
            <person name="Tracey A."/>
            <person name="Chow W."/>
            <person name="Fedrigo O."/>
        </authorList>
    </citation>
    <scope>NUCLEOTIDE SEQUENCE [LARGE SCALE GENOMIC DNA]</scope>
</reference>
<keyword evidence="3" id="KW-1185">Reference proteome</keyword>
<reference evidence="2" key="3">
    <citation type="submission" date="2025-09" db="UniProtKB">
        <authorList>
            <consortium name="Ensembl"/>
        </authorList>
    </citation>
    <scope>IDENTIFICATION</scope>
</reference>
<name>A0A672UK60_STRHB</name>
<accession>A0A672UK60</accession>
<dbReference type="Ensembl" id="ENSSHBT00005017317.1">
    <property type="protein sequence ID" value="ENSSHBP00005014408.1"/>
    <property type="gene ID" value="ENSSHBG00005012642.1"/>
</dbReference>
<feature type="transmembrane region" description="Helical" evidence="1">
    <location>
        <begin position="12"/>
        <end position="33"/>
    </location>
</feature>
<dbReference type="Proteomes" id="UP000472266">
    <property type="component" value="Chromosome 8"/>
</dbReference>
<keyword evidence="1" id="KW-0472">Membrane</keyword>
<evidence type="ECO:0000313" key="2">
    <source>
        <dbReference type="Ensembl" id="ENSSHBP00005014408.1"/>
    </source>
</evidence>
<proteinExistence type="predicted"/>
<protein>
    <submittedName>
        <fullName evidence="2">Uncharacterized protein</fullName>
    </submittedName>
</protein>
<feature type="transmembrane region" description="Helical" evidence="1">
    <location>
        <begin position="84"/>
        <end position="105"/>
    </location>
</feature>
<sequence length="140" mass="15013">MEVMQGAAGGPQLLQLGAGVMALLLAVVAVSSLPSLMDYWRRWWVLKPIPGVSPCYPVLGNALLLERKGEGKGSSCHSPRAQMCYMFFFSFGTCLLCAHALLAVLPGMLPEERAAGTQEHGKAKDKCMPWACTLPSADTC</sequence>
<evidence type="ECO:0000313" key="3">
    <source>
        <dbReference type="Proteomes" id="UP000472266"/>
    </source>
</evidence>
<keyword evidence="1" id="KW-1133">Transmembrane helix</keyword>
<evidence type="ECO:0000256" key="1">
    <source>
        <dbReference type="SAM" id="Phobius"/>
    </source>
</evidence>
<dbReference type="AlphaFoldDB" id="A0A672UK60"/>